<proteinExistence type="predicted"/>
<reference evidence="2 3" key="1">
    <citation type="journal article" date="2018" name="Mol. Plant">
        <title>The genome of Artemisia annua provides insight into the evolution of Asteraceae family and artemisinin biosynthesis.</title>
        <authorList>
            <person name="Shen Q."/>
            <person name="Zhang L."/>
            <person name="Liao Z."/>
            <person name="Wang S."/>
            <person name="Yan T."/>
            <person name="Shi P."/>
            <person name="Liu M."/>
            <person name="Fu X."/>
            <person name="Pan Q."/>
            <person name="Wang Y."/>
            <person name="Lv Z."/>
            <person name="Lu X."/>
            <person name="Zhang F."/>
            <person name="Jiang W."/>
            <person name="Ma Y."/>
            <person name="Chen M."/>
            <person name="Hao X."/>
            <person name="Li L."/>
            <person name="Tang Y."/>
            <person name="Lv G."/>
            <person name="Zhou Y."/>
            <person name="Sun X."/>
            <person name="Brodelius P.E."/>
            <person name="Rose J.K.C."/>
            <person name="Tang K."/>
        </authorList>
    </citation>
    <scope>NUCLEOTIDE SEQUENCE [LARGE SCALE GENOMIC DNA]</scope>
    <source>
        <strain evidence="3">cv. Huhao1</strain>
        <tissue evidence="2">Leaf</tissue>
    </source>
</reference>
<dbReference type="Proteomes" id="UP000245207">
    <property type="component" value="Unassembled WGS sequence"/>
</dbReference>
<evidence type="ECO:0000313" key="3">
    <source>
        <dbReference type="Proteomes" id="UP000245207"/>
    </source>
</evidence>
<comment type="caution">
    <text evidence="2">The sequence shown here is derived from an EMBL/GenBank/DDBJ whole genome shotgun (WGS) entry which is preliminary data.</text>
</comment>
<protein>
    <submittedName>
        <fullName evidence="2">Uncharacterized protein</fullName>
    </submittedName>
</protein>
<feature type="region of interest" description="Disordered" evidence="1">
    <location>
        <begin position="142"/>
        <end position="186"/>
    </location>
</feature>
<gene>
    <name evidence="2" type="ORF">CTI12_AA297170</name>
</gene>
<name>A0A2U1N5V9_ARTAN</name>
<organism evidence="2 3">
    <name type="scientific">Artemisia annua</name>
    <name type="common">Sweet wormwood</name>
    <dbReference type="NCBI Taxonomy" id="35608"/>
    <lineage>
        <taxon>Eukaryota</taxon>
        <taxon>Viridiplantae</taxon>
        <taxon>Streptophyta</taxon>
        <taxon>Embryophyta</taxon>
        <taxon>Tracheophyta</taxon>
        <taxon>Spermatophyta</taxon>
        <taxon>Magnoliopsida</taxon>
        <taxon>eudicotyledons</taxon>
        <taxon>Gunneridae</taxon>
        <taxon>Pentapetalae</taxon>
        <taxon>asterids</taxon>
        <taxon>campanulids</taxon>
        <taxon>Asterales</taxon>
        <taxon>Asteraceae</taxon>
        <taxon>Asteroideae</taxon>
        <taxon>Anthemideae</taxon>
        <taxon>Artemisiinae</taxon>
        <taxon>Artemisia</taxon>
    </lineage>
</organism>
<accession>A0A2U1N5V9</accession>
<keyword evidence="3" id="KW-1185">Reference proteome</keyword>
<sequence length="186" mass="20779">MAPRNTATAKPKTATTQATIRKMVNDSVASALGIRAATLTRPMSINKSAVKKKIVATRKCTCKGFTRYQPIYSKETPRKELPKDLEKKVALSKTRTLRETMIVVRNLLEQEINRGPVQGNTDHQQKFEDKGATLSDNLRKQQNLGPEVTRVYAAPPTGESGALMESTRIRRRRNPPETLLSHPDEV</sequence>
<evidence type="ECO:0000313" key="2">
    <source>
        <dbReference type="EMBL" id="PWA68886.1"/>
    </source>
</evidence>
<evidence type="ECO:0000256" key="1">
    <source>
        <dbReference type="SAM" id="MobiDB-lite"/>
    </source>
</evidence>
<dbReference type="AlphaFoldDB" id="A0A2U1N5V9"/>
<dbReference type="EMBL" id="PKPP01003547">
    <property type="protein sequence ID" value="PWA68886.1"/>
    <property type="molecule type" value="Genomic_DNA"/>
</dbReference>